<sequence>TQSLDMNIDPQTKTYIDARDWNTRCMETINQRFAQLEQMNLQNDRNDSNQSNSNQNNDNQNNSNQNNSNQSSNTSQPTIEIDQQNSAETQRITGISQGNYPPSPVINELIARVSLGQGHKIMDETSA</sequence>
<dbReference type="EMBL" id="CAJVQC010170320">
    <property type="protein sequence ID" value="CAG8850354.1"/>
    <property type="molecule type" value="Genomic_DNA"/>
</dbReference>
<organism evidence="1 2">
    <name type="scientific">Racocetra persica</name>
    <dbReference type="NCBI Taxonomy" id="160502"/>
    <lineage>
        <taxon>Eukaryota</taxon>
        <taxon>Fungi</taxon>
        <taxon>Fungi incertae sedis</taxon>
        <taxon>Mucoromycota</taxon>
        <taxon>Glomeromycotina</taxon>
        <taxon>Glomeromycetes</taxon>
        <taxon>Diversisporales</taxon>
        <taxon>Gigasporaceae</taxon>
        <taxon>Racocetra</taxon>
    </lineage>
</organism>
<gene>
    <name evidence="1" type="ORF">RPERSI_LOCUS36048</name>
</gene>
<evidence type="ECO:0000313" key="1">
    <source>
        <dbReference type="EMBL" id="CAG8850354.1"/>
    </source>
</evidence>
<feature type="non-terminal residue" evidence="1">
    <location>
        <position position="1"/>
    </location>
</feature>
<reference evidence="1" key="1">
    <citation type="submission" date="2021-06" db="EMBL/GenBank/DDBJ databases">
        <authorList>
            <person name="Kallberg Y."/>
            <person name="Tangrot J."/>
            <person name="Rosling A."/>
        </authorList>
    </citation>
    <scope>NUCLEOTIDE SEQUENCE</scope>
    <source>
        <strain evidence="1">MA461A</strain>
    </source>
</reference>
<accession>A0ACA9SXJ8</accession>
<keyword evidence="2" id="KW-1185">Reference proteome</keyword>
<evidence type="ECO:0000313" key="2">
    <source>
        <dbReference type="Proteomes" id="UP000789920"/>
    </source>
</evidence>
<proteinExistence type="predicted"/>
<feature type="non-terminal residue" evidence="1">
    <location>
        <position position="127"/>
    </location>
</feature>
<name>A0ACA9SXJ8_9GLOM</name>
<dbReference type="Proteomes" id="UP000789920">
    <property type="component" value="Unassembled WGS sequence"/>
</dbReference>
<protein>
    <submittedName>
        <fullName evidence="1">24683_t:CDS:1</fullName>
    </submittedName>
</protein>
<comment type="caution">
    <text evidence="1">The sequence shown here is derived from an EMBL/GenBank/DDBJ whole genome shotgun (WGS) entry which is preliminary data.</text>
</comment>